<proteinExistence type="predicted"/>
<keyword evidence="1" id="KW-1133">Transmembrane helix</keyword>
<keyword evidence="1" id="KW-0812">Transmembrane</keyword>
<reference evidence="3" key="1">
    <citation type="journal article" date="2019" name="Int. J. Syst. Evol. Microbiol.">
        <title>The Global Catalogue of Microorganisms (GCM) 10K type strain sequencing project: providing services to taxonomists for standard genome sequencing and annotation.</title>
        <authorList>
            <consortium name="The Broad Institute Genomics Platform"/>
            <consortium name="The Broad Institute Genome Sequencing Center for Infectious Disease"/>
            <person name="Wu L."/>
            <person name="Ma J."/>
        </authorList>
    </citation>
    <scope>NUCLEOTIDE SEQUENCE [LARGE SCALE GENOMIC DNA]</scope>
    <source>
        <strain evidence="3">CECT 7297</strain>
    </source>
</reference>
<sequence>MFLDAQYYSPAAYHSDRDGEKVNRERAFKKSRFDESRSMALRWGGTKDVIPSVLLRHKTPEDLKNPHQETDLDRQIQNESREDHECILHAPYPFRIWALMVSESAGRILFYLMTPLAFLVFGLDFFIYEEISWEAIFTTLREVWLVFFIVSGLPLLMWTIPLLILAVSPRWLGKKGQGPEWELNRRTGMVRVWHYPRRLSRHRKPDITEHPFTDYEAAVSAAADQYGPWYHFILRHRISGEYVKAGTVIGPQRNLEQCYALWDFLQNYMDVSRPLPDVPFLEPHRHKDPVTAEHDEKVGRPADYWRDMDMATFEQRAEEMEGRVRSIRSL</sequence>
<evidence type="ECO:0000313" key="3">
    <source>
        <dbReference type="Proteomes" id="UP001595798"/>
    </source>
</evidence>
<name>A0ABV8QBY6_9GAMM</name>
<accession>A0ABV8QBY6</accession>
<dbReference type="RefSeq" id="WP_379885133.1">
    <property type="nucleotide sequence ID" value="NZ_JBHSDI010000001.1"/>
</dbReference>
<keyword evidence="1" id="KW-0472">Membrane</keyword>
<feature type="transmembrane region" description="Helical" evidence="1">
    <location>
        <begin position="108"/>
        <end position="128"/>
    </location>
</feature>
<dbReference type="EMBL" id="JBHSDI010000001">
    <property type="protein sequence ID" value="MFC4257871.1"/>
    <property type="molecule type" value="Genomic_DNA"/>
</dbReference>
<gene>
    <name evidence="2" type="ORF">ACFOZ5_02370</name>
</gene>
<keyword evidence="3" id="KW-1185">Reference proteome</keyword>
<evidence type="ECO:0000256" key="1">
    <source>
        <dbReference type="SAM" id="Phobius"/>
    </source>
</evidence>
<feature type="transmembrane region" description="Helical" evidence="1">
    <location>
        <begin position="143"/>
        <end position="167"/>
    </location>
</feature>
<evidence type="ECO:0008006" key="4">
    <source>
        <dbReference type="Google" id="ProtNLM"/>
    </source>
</evidence>
<evidence type="ECO:0000313" key="2">
    <source>
        <dbReference type="EMBL" id="MFC4257871.1"/>
    </source>
</evidence>
<dbReference type="Proteomes" id="UP001595798">
    <property type="component" value="Unassembled WGS sequence"/>
</dbReference>
<comment type="caution">
    <text evidence="2">The sequence shown here is derived from an EMBL/GenBank/DDBJ whole genome shotgun (WGS) entry which is preliminary data.</text>
</comment>
<organism evidence="2 3">
    <name type="scientific">Marinobacter lacisalsi</name>
    <dbReference type="NCBI Taxonomy" id="475979"/>
    <lineage>
        <taxon>Bacteria</taxon>
        <taxon>Pseudomonadati</taxon>
        <taxon>Pseudomonadota</taxon>
        <taxon>Gammaproteobacteria</taxon>
        <taxon>Pseudomonadales</taxon>
        <taxon>Marinobacteraceae</taxon>
        <taxon>Marinobacter</taxon>
    </lineage>
</organism>
<protein>
    <recommendedName>
        <fullName evidence="4">Transmembrane protein</fullName>
    </recommendedName>
</protein>